<evidence type="ECO:0000256" key="1">
    <source>
        <dbReference type="SAM" id="Coils"/>
    </source>
</evidence>
<feature type="coiled-coil region" evidence="1">
    <location>
        <begin position="41"/>
        <end position="75"/>
    </location>
</feature>
<gene>
    <name evidence="3" type="ORF">K432DRAFT_385175</name>
</gene>
<feature type="compositionally biased region" description="Polar residues" evidence="2">
    <location>
        <begin position="179"/>
        <end position="188"/>
    </location>
</feature>
<protein>
    <submittedName>
        <fullName evidence="3">Uncharacterized protein</fullName>
    </submittedName>
</protein>
<dbReference type="AlphaFoldDB" id="A0A8E2E3K1"/>
<feature type="region of interest" description="Disordered" evidence="2">
    <location>
        <begin position="98"/>
        <end position="134"/>
    </location>
</feature>
<evidence type="ECO:0000313" key="3">
    <source>
        <dbReference type="EMBL" id="OCK76771.1"/>
    </source>
</evidence>
<proteinExistence type="predicted"/>
<feature type="region of interest" description="Disordered" evidence="2">
    <location>
        <begin position="349"/>
        <end position="467"/>
    </location>
</feature>
<feature type="compositionally biased region" description="Basic and acidic residues" evidence="2">
    <location>
        <begin position="98"/>
        <end position="107"/>
    </location>
</feature>
<evidence type="ECO:0000256" key="2">
    <source>
        <dbReference type="SAM" id="MobiDB-lite"/>
    </source>
</evidence>
<keyword evidence="4" id="KW-1185">Reference proteome</keyword>
<evidence type="ECO:0000313" key="4">
    <source>
        <dbReference type="Proteomes" id="UP000250266"/>
    </source>
</evidence>
<dbReference type="EMBL" id="KV745181">
    <property type="protein sequence ID" value="OCK76771.1"/>
    <property type="molecule type" value="Genomic_DNA"/>
</dbReference>
<name>A0A8E2E3K1_9PEZI</name>
<dbReference type="Proteomes" id="UP000250266">
    <property type="component" value="Unassembled WGS sequence"/>
</dbReference>
<organism evidence="3 4">
    <name type="scientific">Lepidopterella palustris CBS 459.81</name>
    <dbReference type="NCBI Taxonomy" id="1314670"/>
    <lineage>
        <taxon>Eukaryota</taxon>
        <taxon>Fungi</taxon>
        <taxon>Dikarya</taxon>
        <taxon>Ascomycota</taxon>
        <taxon>Pezizomycotina</taxon>
        <taxon>Dothideomycetes</taxon>
        <taxon>Pleosporomycetidae</taxon>
        <taxon>Mytilinidiales</taxon>
        <taxon>Argynnaceae</taxon>
        <taxon>Lepidopterella</taxon>
    </lineage>
</organism>
<feature type="compositionally biased region" description="Gly residues" evidence="2">
    <location>
        <begin position="364"/>
        <end position="377"/>
    </location>
</feature>
<feature type="region of interest" description="Disordered" evidence="2">
    <location>
        <begin position="1"/>
        <end position="41"/>
    </location>
</feature>
<accession>A0A8E2E3K1</accession>
<feature type="compositionally biased region" description="Basic and acidic residues" evidence="2">
    <location>
        <begin position="385"/>
        <end position="411"/>
    </location>
</feature>
<reference evidence="3 4" key="1">
    <citation type="journal article" date="2016" name="Nat. Commun.">
        <title>Ectomycorrhizal ecology is imprinted in the genome of the dominant symbiotic fungus Cenococcum geophilum.</title>
        <authorList>
            <consortium name="DOE Joint Genome Institute"/>
            <person name="Peter M."/>
            <person name="Kohler A."/>
            <person name="Ohm R.A."/>
            <person name="Kuo A."/>
            <person name="Krutzmann J."/>
            <person name="Morin E."/>
            <person name="Arend M."/>
            <person name="Barry K.W."/>
            <person name="Binder M."/>
            <person name="Choi C."/>
            <person name="Clum A."/>
            <person name="Copeland A."/>
            <person name="Grisel N."/>
            <person name="Haridas S."/>
            <person name="Kipfer T."/>
            <person name="LaButti K."/>
            <person name="Lindquist E."/>
            <person name="Lipzen A."/>
            <person name="Maire R."/>
            <person name="Meier B."/>
            <person name="Mihaltcheva S."/>
            <person name="Molinier V."/>
            <person name="Murat C."/>
            <person name="Poggeler S."/>
            <person name="Quandt C.A."/>
            <person name="Sperisen C."/>
            <person name="Tritt A."/>
            <person name="Tisserant E."/>
            <person name="Crous P.W."/>
            <person name="Henrissat B."/>
            <person name="Nehls U."/>
            <person name="Egli S."/>
            <person name="Spatafora J.W."/>
            <person name="Grigoriev I.V."/>
            <person name="Martin F.M."/>
        </authorList>
    </citation>
    <scope>NUCLEOTIDE SEQUENCE [LARGE SCALE GENOMIC DNA]</scope>
    <source>
        <strain evidence="3 4">CBS 459.81</strain>
    </source>
</reference>
<sequence>MPGRLLNTPPPPDNLEDSLSDRDRPRRPSLSFQYPIPSTTTERIRNQLTEAKDNLQVAQDRLSRLADALEENTQQHDRMMTEHAEVQILVRQRAAAIRRAERGRDDSPPSQANGESGSRGRCGSGERSRVRGSFARGRRHGILNVQGIPAGRVRGARGPGARGPVIWPTGREDWGLGTGWSTPSSEWTLSPGRETDSADSYEDAEFNILGREMTHTQMTEMAMDEFFQAHRLPGLTGRDVDSDISNTTGGPIHNLPEHDQIQLIQANRGPSMADWVTAINGHAVAQGEQFAVQHGVLLTPGAASGQMQPIGAVRDQMQISREIGGEMFHGFGVFHMALPGDTEMQEAEVSVGEVDETPEEETGGQLGIRGGQEGQRTGGSAVMSHTEERRVKEGEASAKDVEATPEKETGGKMETQLGQESQEQDGHETAGSDAGSHSEEEGQDTDGSAAMSLSSDEEGDRKGDDQD</sequence>
<feature type="region of interest" description="Disordered" evidence="2">
    <location>
        <begin position="153"/>
        <end position="199"/>
    </location>
</feature>
<feature type="compositionally biased region" description="Basic and acidic residues" evidence="2">
    <location>
        <begin position="424"/>
        <end position="440"/>
    </location>
</feature>
<feature type="compositionally biased region" description="Acidic residues" evidence="2">
    <location>
        <begin position="353"/>
        <end position="362"/>
    </location>
</feature>
<keyword evidence="1" id="KW-0175">Coiled coil</keyword>